<dbReference type="Gene3D" id="2.160.20.160">
    <property type="match status" value="1"/>
</dbReference>
<proteinExistence type="predicted"/>
<dbReference type="Proteomes" id="UP000325161">
    <property type="component" value="Chromosome"/>
</dbReference>
<evidence type="ECO:0000313" key="2">
    <source>
        <dbReference type="Proteomes" id="UP000325161"/>
    </source>
</evidence>
<dbReference type="InterPro" id="IPR001343">
    <property type="entry name" value="Hemolysn_Ca-bd"/>
</dbReference>
<dbReference type="EMBL" id="CP043046">
    <property type="protein sequence ID" value="QEI08660.1"/>
    <property type="molecule type" value="Genomic_DNA"/>
</dbReference>
<dbReference type="OrthoDB" id="480426at2"/>
<sequence>MLTLTSFTAANGGVKLISSNATAGVLNVITGEGVDVITAVGASIDTLNVGGGNDVVTLISSGLSAGASIDLGAGNDTLVVTVPFVAGGTINGGAGRDTLQISDVTPNYAAINSVISFEVLALAASGALVDVGQITNTTLSSFAVANTGTTSFINAKLGSAFSIDTSVNVAAVNIESANGVANVDITLNNNGLQYGPPSALAALSVTGASTISLTSAGSGAQANIITALSTSSSTTVSIDGNVNLTLSLAAGVGSTINATGFTGRLNLTASDTAAVLIGGRSADTIVGSSGNDTIVGGTASGNNIADILTGGAGNDNFKFLTLAETRNNDLLNSLRTDAALMDRITDFNGNGAGIGDTITFGIGANAFGVGLTFTSGTTAVVTAVAVSNATDIRSLNEKIWAEVGATAIASTNAVAQVYDVTVTGGLLAGRYLVMDNGDRIVNVADTMISLTGMTGALHASDILFAA</sequence>
<accession>A0A5C0B5Q4</accession>
<dbReference type="SUPFAM" id="SSF51120">
    <property type="entry name" value="beta-Roll"/>
    <property type="match status" value="2"/>
</dbReference>
<protein>
    <recommendedName>
        <fullName evidence="3">Calcium-binding protein</fullName>
    </recommendedName>
</protein>
<evidence type="ECO:0008006" key="3">
    <source>
        <dbReference type="Google" id="ProtNLM"/>
    </source>
</evidence>
<evidence type="ECO:0000313" key="1">
    <source>
        <dbReference type="EMBL" id="QEI08660.1"/>
    </source>
</evidence>
<name>A0A5C0B5Q4_9BURK</name>
<dbReference type="InterPro" id="IPR011049">
    <property type="entry name" value="Serralysin-like_metalloprot_C"/>
</dbReference>
<dbReference type="PRINTS" id="PR00313">
    <property type="entry name" value="CABNDNGRPT"/>
</dbReference>
<dbReference type="RefSeq" id="WP_148818131.1">
    <property type="nucleotide sequence ID" value="NZ_CP043046.1"/>
</dbReference>
<dbReference type="Gene3D" id="2.150.10.10">
    <property type="entry name" value="Serralysin-like metalloprotease, C-terminal"/>
    <property type="match status" value="1"/>
</dbReference>
<keyword evidence="2" id="KW-1185">Reference proteome</keyword>
<dbReference type="GO" id="GO:0005509">
    <property type="term" value="F:calcium ion binding"/>
    <property type="evidence" value="ECO:0007669"/>
    <property type="project" value="InterPro"/>
</dbReference>
<dbReference type="Pfam" id="PF00353">
    <property type="entry name" value="HemolysinCabind"/>
    <property type="match status" value="3"/>
</dbReference>
<dbReference type="KEGG" id="pacr:FXN63_24545"/>
<dbReference type="AlphaFoldDB" id="A0A5C0B5Q4"/>
<gene>
    <name evidence="1" type="ORF">FXN63_24545</name>
</gene>
<reference evidence="1 2" key="1">
    <citation type="submission" date="2019-08" db="EMBL/GenBank/DDBJ databases">
        <title>Amphibian skin-associated Pigmentiphaga: genome sequence and occurrence across geography and hosts.</title>
        <authorList>
            <person name="Bletz M.C."/>
            <person name="Bunk B."/>
            <person name="Sproeer C."/>
            <person name="Biwer P."/>
            <person name="Reiter S."/>
            <person name="Rabemananjara F.C.E."/>
            <person name="Schulz S."/>
            <person name="Overmann J."/>
            <person name="Vences M."/>
        </authorList>
    </citation>
    <scope>NUCLEOTIDE SEQUENCE [LARGE SCALE GENOMIC DNA]</scope>
    <source>
        <strain evidence="1 2">Mada1488</strain>
    </source>
</reference>
<organism evidence="1 2">
    <name type="scientific">Pigmentiphaga aceris</name>
    <dbReference type="NCBI Taxonomy" id="1940612"/>
    <lineage>
        <taxon>Bacteria</taxon>
        <taxon>Pseudomonadati</taxon>
        <taxon>Pseudomonadota</taxon>
        <taxon>Betaproteobacteria</taxon>
        <taxon>Burkholderiales</taxon>
        <taxon>Alcaligenaceae</taxon>
        <taxon>Pigmentiphaga</taxon>
    </lineage>
</organism>